<keyword evidence="2" id="KW-1133">Transmembrane helix</keyword>
<feature type="transmembrane region" description="Helical" evidence="2">
    <location>
        <begin position="113"/>
        <end position="134"/>
    </location>
</feature>
<keyword evidence="2" id="KW-0472">Membrane</keyword>
<feature type="region of interest" description="Disordered" evidence="1">
    <location>
        <begin position="239"/>
        <end position="334"/>
    </location>
</feature>
<name>A0A9W8III1_9FUNG</name>
<evidence type="ECO:0000256" key="2">
    <source>
        <dbReference type="SAM" id="Phobius"/>
    </source>
</evidence>
<dbReference type="Proteomes" id="UP001140074">
    <property type="component" value="Unassembled WGS sequence"/>
</dbReference>
<feature type="compositionally biased region" description="Low complexity" evidence="1">
    <location>
        <begin position="56"/>
        <end position="65"/>
    </location>
</feature>
<comment type="caution">
    <text evidence="3">The sequence shown here is derived from an EMBL/GenBank/DDBJ whole genome shotgun (WGS) entry which is preliminary data.</text>
</comment>
<evidence type="ECO:0000313" key="4">
    <source>
        <dbReference type="Proteomes" id="UP001140074"/>
    </source>
</evidence>
<protein>
    <submittedName>
        <fullName evidence="3">Uncharacterized protein</fullName>
    </submittedName>
</protein>
<dbReference type="EMBL" id="JANBUY010000095">
    <property type="protein sequence ID" value="KAJ2864206.1"/>
    <property type="molecule type" value="Genomic_DNA"/>
</dbReference>
<dbReference type="AlphaFoldDB" id="A0A9W8III1"/>
<feature type="region of interest" description="Disordered" evidence="1">
    <location>
        <begin position="43"/>
        <end position="80"/>
    </location>
</feature>
<feature type="compositionally biased region" description="Basic and acidic residues" evidence="1">
    <location>
        <begin position="271"/>
        <end position="287"/>
    </location>
</feature>
<gene>
    <name evidence="3" type="ORF">GGH94_003070</name>
</gene>
<feature type="compositionally biased region" description="Low complexity" evidence="1">
    <location>
        <begin position="182"/>
        <end position="194"/>
    </location>
</feature>
<feature type="compositionally biased region" description="Polar residues" evidence="1">
    <location>
        <begin position="66"/>
        <end position="80"/>
    </location>
</feature>
<proteinExistence type="predicted"/>
<keyword evidence="4" id="KW-1185">Reference proteome</keyword>
<sequence>MNGTHLGPREAELPSPTDDQYDRGQVSIVATLCDHTTCATTTRSRSKWSRTRRSTHTTSSSSSSSQPISTPQLLSPLYNPTDQLFGQMQASSSSSTSTHDYDNIDDSGSTSRAIPSAIAVVVFLVIVALVYKCVRKRRKKKRLQEGALRLNSEVSGGSSLPATPSSLSGAGGIYLGQSHSSQSSVSLAQSRLQSPMTPHSLVNGTPAEMRQIRSTLTQHSMSSLGTDDSQLTVPMAAAVTRHRPPPPPPPPPPPLPASPPRVPPPLPPRMFPRERADTFSDIPHDDLPPYVDPIEEAMSANSEAEASTTPAPSHQPCPPPYHIVEMPEPPETRR</sequence>
<accession>A0A9W8III1</accession>
<feature type="compositionally biased region" description="Low complexity" evidence="1">
    <location>
        <begin position="296"/>
        <end position="307"/>
    </location>
</feature>
<organism evidence="3 4">
    <name type="scientific">Coemansia aciculifera</name>
    <dbReference type="NCBI Taxonomy" id="417176"/>
    <lineage>
        <taxon>Eukaryota</taxon>
        <taxon>Fungi</taxon>
        <taxon>Fungi incertae sedis</taxon>
        <taxon>Zoopagomycota</taxon>
        <taxon>Kickxellomycotina</taxon>
        <taxon>Kickxellomycetes</taxon>
        <taxon>Kickxellales</taxon>
        <taxon>Kickxellaceae</taxon>
        <taxon>Coemansia</taxon>
    </lineage>
</organism>
<evidence type="ECO:0000256" key="1">
    <source>
        <dbReference type="SAM" id="MobiDB-lite"/>
    </source>
</evidence>
<reference evidence="3" key="1">
    <citation type="submission" date="2022-07" db="EMBL/GenBank/DDBJ databases">
        <title>Phylogenomic reconstructions and comparative analyses of Kickxellomycotina fungi.</title>
        <authorList>
            <person name="Reynolds N.K."/>
            <person name="Stajich J.E."/>
            <person name="Barry K."/>
            <person name="Grigoriev I.V."/>
            <person name="Crous P."/>
            <person name="Smith M.E."/>
        </authorList>
    </citation>
    <scope>NUCLEOTIDE SEQUENCE</scope>
    <source>
        <strain evidence="3">RSA 476</strain>
    </source>
</reference>
<evidence type="ECO:0000313" key="3">
    <source>
        <dbReference type="EMBL" id="KAJ2864206.1"/>
    </source>
</evidence>
<keyword evidence="2" id="KW-0812">Transmembrane</keyword>
<feature type="region of interest" description="Disordered" evidence="1">
    <location>
        <begin position="1"/>
        <end position="21"/>
    </location>
</feature>
<feature type="region of interest" description="Disordered" evidence="1">
    <location>
        <begin position="182"/>
        <end position="205"/>
    </location>
</feature>
<feature type="compositionally biased region" description="Basic residues" evidence="1">
    <location>
        <begin position="44"/>
        <end position="55"/>
    </location>
</feature>
<feature type="compositionally biased region" description="Pro residues" evidence="1">
    <location>
        <begin position="245"/>
        <end position="270"/>
    </location>
</feature>